<dbReference type="EMBL" id="JBHSWH010000001">
    <property type="protein sequence ID" value="MFC6707858.1"/>
    <property type="molecule type" value="Genomic_DNA"/>
</dbReference>
<dbReference type="SUPFAM" id="SSF52799">
    <property type="entry name" value="(Phosphotyrosine protein) phosphatases II"/>
    <property type="match status" value="1"/>
</dbReference>
<name>A0ABW2AM67_9MICO</name>
<gene>
    <name evidence="2" type="ORF">ACFQDH_22135</name>
</gene>
<dbReference type="Gene3D" id="3.90.190.10">
    <property type="entry name" value="Protein tyrosine phosphatase superfamily"/>
    <property type="match status" value="1"/>
</dbReference>
<sequence length="142" mass="15480">MSQWSTRDDRVIALPSGRLIRGRGLAAHPELSPDPDFGLYLLADEVRGVPWDHTWVEWTDFGLPVDPAAAREELTAAWQRATYERVEIACLGGLGRTGTALACLAVLDGLTPGAAVDLVRAEYDGRAIETAEQVDFVSDFAR</sequence>
<keyword evidence="3" id="KW-1185">Reference proteome</keyword>
<proteinExistence type="predicted"/>
<reference evidence="3" key="1">
    <citation type="journal article" date="2019" name="Int. J. Syst. Evol. Microbiol.">
        <title>The Global Catalogue of Microorganisms (GCM) 10K type strain sequencing project: providing services to taxonomists for standard genome sequencing and annotation.</title>
        <authorList>
            <consortium name="The Broad Institute Genomics Platform"/>
            <consortium name="The Broad Institute Genome Sequencing Center for Infectious Disease"/>
            <person name="Wu L."/>
            <person name="Ma J."/>
        </authorList>
    </citation>
    <scope>NUCLEOTIDE SEQUENCE [LARGE SCALE GENOMIC DNA]</scope>
    <source>
        <strain evidence="3">CCUG 58127</strain>
    </source>
</reference>
<accession>A0ABW2AM67</accession>
<dbReference type="InterPro" id="IPR029021">
    <property type="entry name" value="Prot-tyrosine_phosphatase-like"/>
</dbReference>
<evidence type="ECO:0000313" key="2">
    <source>
        <dbReference type="EMBL" id="MFC6707858.1"/>
    </source>
</evidence>
<protein>
    <submittedName>
        <fullName evidence="2">Protein-tyrosine phosphatase family protein</fullName>
    </submittedName>
</protein>
<organism evidence="2 3">
    <name type="scientific">Flexivirga alba</name>
    <dbReference type="NCBI Taxonomy" id="702742"/>
    <lineage>
        <taxon>Bacteria</taxon>
        <taxon>Bacillati</taxon>
        <taxon>Actinomycetota</taxon>
        <taxon>Actinomycetes</taxon>
        <taxon>Micrococcales</taxon>
        <taxon>Dermacoccaceae</taxon>
        <taxon>Flexivirga</taxon>
    </lineage>
</organism>
<dbReference type="RefSeq" id="WP_382404519.1">
    <property type="nucleotide sequence ID" value="NZ_JBHSWH010000001.1"/>
</dbReference>
<feature type="domain" description="Tyrosine-protein phosphatase" evidence="1">
    <location>
        <begin position="47"/>
        <end position="120"/>
    </location>
</feature>
<evidence type="ECO:0000259" key="1">
    <source>
        <dbReference type="Pfam" id="PF00102"/>
    </source>
</evidence>
<dbReference type="InterPro" id="IPR000242">
    <property type="entry name" value="PTP_cat"/>
</dbReference>
<comment type="caution">
    <text evidence="2">The sequence shown here is derived from an EMBL/GenBank/DDBJ whole genome shotgun (WGS) entry which is preliminary data.</text>
</comment>
<evidence type="ECO:0000313" key="3">
    <source>
        <dbReference type="Proteomes" id="UP001596298"/>
    </source>
</evidence>
<dbReference type="Proteomes" id="UP001596298">
    <property type="component" value="Unassembled WGS sequence"/>
</dbReference>
<dbReference type="Pfam" id="PF00102">
    <property type="entry name" value="Y_phosphatase"/>
    <property type="match status" value="1"/>
</dbReference>